<comment type="cofactor">
    <cofactor evidence="1">
        <name>siroheme</name>
        <dbReference type="ChEBI" id="CHEBI:60052"/>
    </cofactor>
</comment>
<evidence type="ECO:0000256" key="4">
    <source>
        <dbReference type="ARBA" id="ARBA00022723"/>
    </source>
</evidence>
<keyword evidence="6" id="KW-0408">Iron</keyword>
<dbReference type="GO" id="GO:0000103">
    <property type="term" value="P:sulfate assimilation"/>
    <property type="evidence" value="ECO:0007669"/>
    <property type="project" value="TreeGrafter"/>
</dbReference>
<dbReference type="InterPro" id="IPR005117">
    <property type="entry name" value="NiRdtase/SiRdtase_haem-b_fer"/>
</dbReference>
<evidence type="ECO:0000313" key="9">
    <source>
        <dbReference type="EMBL" id="VBB05917.1"/>
    </source>
</evidence>
<dbReference type="GO" id="GO:0016002">
    <property type="term" value="F:sulfite reductase activity"/>
    <property type="evidence" value="ECO:0007669"/>
    <property type="project" value="TreeGrafter"/>
</dbReference>
<dbReference type="Pfam" id="PF03460">
    <property type="entry name" value="NIR_SIR_ferr"/>
    <property type="match status" value="1"/>
</dbReference>
<feature type="domain" description="4Fe-4S ferredoxin-type" evidence="8">
    <location>
        <begin position="222"/>
        <end position="252"/>
    </location>
</feature>
<comment type="cofactor">
    <cofactor evidence="2">
        <name>[4Fe-4S] cluster</name>
        <dbReference type="ChEBI" id="CHEBI:49883"/>
    </cofactor>
</comment>
<dbReference type="InterPro" id="IPR006067">
    <property type="entry name" value="NO2/SO3_Rdtase_4Fe4S_dom"/>
</dbReference>
<evidence type="ECO:0000313" key="10">
    <source>
        <dbReference type="Proteomes" id="UP000277811"/>
    </source>
</evidence>
<dbReference type="NCBIfam" id="TIGR02066">
    <property type="entry name" value="dsrB"/>
    <property type="match status" value="1"/>
</dbReference>
<dbReference type="GO" id="GO:0020037">
    <property type="term" value="F:heme binding"/>
    <property type="evidence" value="ECO:0007669"/>
    <property type="project" value="InterPro"/>
</dbReference>
<gene>
    <name evidence="9" type="ORF">LUCI_1128</name>
</gene>
<dbReference type="Pfam" id="PF00037">
    <property type="entry name" value="Fer4"/>
    <property type="match status" value="1"/>
</dbReference>
<dbReference type="SUPFAM" id="SSF54862">
    <property type="entry name" value="4Fe-4S ferredoxins"/>
    <property type="match status" value="1"/>
</dbReference>
<keyword evidence="3" id="KW-0004">4Fe-4S</keyword>
<evidence type="ECO:0000256" key="2">
    <source>
        <dbReference type="ARBA" id="ARBA00001966"/>
    </source>
</evidence>
<dbReference type="InterPro" id="IPR017900">
    <property type="entry name" value="4Fe4S_Fe_S_CS"/>
</dbReference>
<dbReference type="GO" id="GO:0046872">
    <property type="term" value="F:metal ion binding"/>
    <property type="evidence" value="ECO:0007669"/>
    <property type="project" value="UniProtKB-KW"/>
</dbReference>
<reference evidence="9 10" key="1">
    <citation type="submission" date="2018-06" db="EMBL/GenBank/DDBJ databases">
        <authorList>
            <person name="Strepis N."/>
        </authorList>
    </citation>
    <scope>NUCLEOTIDE SEQUENCE [LARGE SCALE GENOMIC DNA]</scope>
    <source>
        <strain evidence="9">LUCI</strain>
    </source>
</reference>
<organism evidence="9 10">
    <name type="scientific">Lucifera butyrica</name>
    <dbReference type="NCBI Taxonomy" id="1351585"/>
    <lineage>
        <taxon>Bacteria</taxon>
        <taxon>Bacillati</taxon>
        <taxon>Bacillota</taxon>
        <taxon>Negativicutes</taxon>
        <taxon>Veillonellales</taxon>
        <taxon>Veillonellaceae</taxon>
        <taxon>Lucifera</taxon>
    </lineage>
</organism>
<dbReference type="GO" id="GO:0051539">
    <property type="term" value="F:4 iron, 4 sulfur cluster binding"/>
    <property type="evidence" value="ECO:0007669"/>
    <property type="project" value="UniProtKB-KW"/>
</dbReference>
<protein>
    <submittedName>
        <fullName evidence="9">Sulphite reductase dissimilatory-type beta subunit</fullName>
    </submittedName>
</protein>
<dbReference type="Gene3D" id="3.30.70.20">
    <property type="match status" value="1"/>
</dbReference>
<dbReference type="GO" id="GO:0009055">
    <property type="term" value="F:electron transfer activity"/>
    <property type="evidence" value="ECO:0007669"/>
    <property type="project" value="InterPro"/>
</dbReference>
<evidence type="ECO:0000256" key="3">
    <source>
        <dbReference type="ARBA" id="ARBA00022485"/>
    </source>
</evidence>
<dbReference type="SUPFAM" id="SSF56014">
    <property type="entry name" value="Nitrite and sulphite reductase 4Fe-4S domain-like"/>
    <property type="match status" value="1"/>
</dbReference>
<dbReference type="RefSeq" id="WP_122626881.1">
    <property type="nucleotide sequence ID" value="NZ_UPPP01000060.1"/>
</dbReference>
<dbReference type="InterPro" id="IPR011808">
    <property type="entry name" value="DsrB"/>
</dbReference>
<dbReference type="GO" id="GO:0018551">
    <property type="term" value="F:dissimilatory sulfite reductase (NADH) activity"/>
    <property type="evidence" value="ECO:0007669"/>
    <property type="project" value="InterPro"/>
</dbReference>
<dbReference type="GO" id="GO:0009337">
    <property type="term" value="C:sulfite reductase complex (NADPH)"/>
    <property type="evidence" value="ECO:0007669"/>
    <property type="project" value="TreeGrafter"/>
</dbReference>
<dbReference type="PROSITE" id="PS00198">
    <property type="entry name" value="4FE4S_FER_1"/>
    <property type="match status" value="1"/>
</dbReference>
<dbReference type="PANTHER" id="PTHR11493">
    <property type="entry name" value="SULFITE REDUCTASE [NADPH] SUBUNIT BETA-RELATED"/>
    <property type="match status" value="1"/>
</dbReference>
<dbReference type="EMBL" id="UPPP01000060">
    <property type="protein sequence ID" value="VBB05917.1"/>
    <property type="molecule type" value="Genomic_DNA"/>
</dbReference>
<dbReference type="InterPro" id="IPR045854">
    <property type="entry name" value="NO2/SO3_Rdtase_4Fe4S_sf"/>
</dbReference>
<dbReference type="Proteomes" id="UP000277811">
    <property type="component" value="Unassembled WGS sequence"/>
</dbReference>
<dbReference type="Gene3D" id="3.30.413.10">
    <property type="entry name" value="Sulfite Reductase Hemoprotein, domain 1"/>
    <property type="match status" value="1"/>
</dbReference>
<evidence type="ECO:0000256" key="5">
    <source>
        <dbReference type="ARBA" id="ARBA00023002"/>
    </source>
</evidence>
<dbReference type="InterPro" id="IPR045169">
    <property type="entry name" value="NO2/SO3_Rdtase_4Fe4S_prot"/>
</dbReference>
<evidence type="ECO:0000256" key="7">
    <source>
        <dbReference type="ARBA" id="ARBA00023014"/>
    </source>
</evidence>
<keyword evidence="10" id="KW-1185">Reference proteome</keyword>
<dbReference type="SUPFAM" id="SSF55124">
    <property type="entry name" value="Nitrite/Sulfite reductase N-terminal domain-like"/>
    <property type="match status" value="1"/>
</dbReference>
<name>A0A498R519_9FIRM</name>
<keyword evidence="5" id="KW-0560">Oxidoreductase</keyword>
<accession>A0A498R519</accession>
<dbReference type="PROSITE" id="PS51379">
    <property type="entry name" value="4FE4S_FER_2"/>
    <property type="match status" value="1"/>
</dbReference>
<keyword evidence="4" id="KW-0479">Metal-binding</keyword>
<sequence length="353" mass="39502">MARTDFGPPDYQELIPPIIKENYGNWKYHTVPRPGVLRHVSYSGAVLHSVRVASPRLVSSDWVRDICNIAEKYCDGYLRFTTRNNVEFLVADESKLQPLLTELDDKDFLIGGVGVSISNIVHTQGWIHCKSAVTDASGLTKSIMDQMTDYFTGKVKVPARLRIAVACCVNMCGACHCSDISIVGIHRTIPRVNDEMASRVCEIPNTIAACPTGAIRPNPKVKSVIINPEKCMMCGNCTAVCPAIKIMDPVNDGVSIWVGGKVSNARTAPMFSRLAIPFIPNEPPRWTTVTEAVRNLVDVWRTNAREGERMGEWINRIGWERFFKLADIPFTDKHLDDFTYAKTTFRSTTQFKF</sequence>
<dbReference type="GO" id="GO:0050311">
    <property type="term" value="F:sulfite reductase (ferredoxin) activity"/>
    <property type="evidence" value="ECO:0007669"/>
    <property type="project" value="TreeGrafter"/>
</dbReference>
<dbReference type="InterPro" id="IPR017896">
    <property type="entry name" value="4Fe4S_Fe-S-bd"/>
</dbReference>
<proteinExistence type="predicted"/>
<dbReference type="Gene3D" id="3.30.70.3340">
    <property type="match status" value="1"/>
</dbReference>
<dbReference type="Pfam" id="PF01077">
    <property type="entry name" value="NIR_SIR"/>
    <property type="match status" value="1"/>
</dbReference>
<dbReference type="OrthoDB" id="9800558at2"/>
<dbReference type="PANTHER" id="PTHR11493:SF47">
    <property type="entry name" value="SULFITE REDUCTASE [NADPH] SUBUNIT BETA"/>
    <property type="match status" value="1"/>
</dbReference>
<dbReference type="InterPro" id="IPR036136">
    <property type="entry name" value="Nit/Sulf_reduc_fer-like_dom_sf"/>
</dbReference>
<dbReference type="AlphaFoldDB" id="A0A498R519"/>
<keyword evidence="7" id="KW-0411">Iron-sulfur</keyword>
<evidence type="ECO:0000256" key="1">
    <source>
        <dbReference type="ARBA" id="ARBA00001929"/>
    </source>
</evidence>
<evidence type="ECO:0000259" key="8">
    <source>
        <dbReference type="PROSITE" id="PS51379"/>
    </source>
</evidence>
<evidence type="ECO:0000256" key="6">
    <source>
        <dbReference type="ARBA" id="ARBA00023004"/>
    </source>
</evidence>